<dbReference type="Proteomes" id="UP000694920">
    <property type="component" value="Unplaced"/>
</dbReference>
<dbReference type="Pfam" id="PF03732">
    <property type="entry name" value="Retrotrans_gag"/>
    <property type="match status" value="1"/>
</dbReference>
<evidence type="ECO:0000313" key="5">
    <source>
        <dbReference type="RefSeq" id="XP_024942641.1"/>
    </source>
</evidence>
<dbReference type="SUPFAM" id="SSF57756">
    <property type="entry name" value="Retrovirus zinc finger-like domains"/>
    <property type="match status" value="1"/>
</dbReference>
<evidence type="ECO:0000256" key="1">
    <source>
        <dbReference type="PROSITE-ProRule" id="PRU00047"/>
    </source>
</evidence>
<feature type="compositionally biased region" description="Low complexity" evidence="2">
    <location>
        <begin position="82"/>
        <end position="91"/>
    </location>
</feature>
<dbReference type="RefSeq" id="XP_024942641.1">
    <property type="nucleotide sequence ID" value="XM_025086873.1"/>
</dbReference>
<reference evidence="5" key="1">
    <citation type="submission" date="2025-08" db="UniProtKB">
        <authorList>
            <consortium name="RefSeq"/>
        </authorList>
    </citation>
    <scope>IDENTIFICATION</scope>
</reference>
<sequence>MAEEQGKVLLPCPPLGEESTPLNASGEDNAPETAVPGIPASHRRRAQAWGPMPAIATSHRPAAVRTHAPVSDDTRHRLSVKPGPSRGTPGTTRRRVQPLREEFTSSDEDRFTRRRRRFLSPHRVLQEVRRWGLSFSGRPEEDVEDFISIVEEGRAMVPVQDEDLIRTLSFCLTGVARTWYREASALLPDWPAAKAALRERFSDPDYQIALREEISRRTQGERESALEYLGCMNGLFSRLSPPWTDGERVRYAHRNMLPTYRLVIPLHDRLTMRDLERTAARQEQILRSVGTRRPPPGPEASLCPGFACRDSPAPRRFSRRTNLRAVNDLDVASDDQLSTGEENPAHDLLEAVLPPRQQRARTIGGKPPGPSGSRTVPRKEPISTSSRTNHARRDATAEKPLLPERETTTAPAPDQRAFDCWNCRQSGHRHRECPEPRRLFCYRCGLSGVSTARCTFCNQGNAQKGA</sequence>
<feature type="domain" description="CCHC-type" evidence="3">
    <location>
        <begin position="420"/>
        <end position="435"/>
    </location>
</feature>
<keyword evidence="1" id="KW-0863">Zinc-finger</keyword>
<keyword evidence="1" id="KW-0479">Metal-binding</keyword>
<evidence type="ECO:0000259" key="3">
    <source>
        <dbReference type="PROSITE" id="PS50158"/>
    </source>
</evidence>
<feature type="region of interest" description="Disordered" evidence="2">
    <location>
        <begin position="1"/>
        <end position="96"/>
    </location>
</feature>
<dbReference type="GO" id="GO:0003676">
    <property type="term" value="F:nucleic acid binding"/>
    <property type="evidence" value="ECO:0007669"/>
    <property type="project" value="InterPro"/>
</dbReference>
<dbReference type="PANTHER" id="PTHR33194:SF4">
    <property type="entry name" value="CCHC-TYPE DOMAIN-CONTAINING PROTEIN"/>
    <property type="match status" value="1"/>
</dbReference>
<evidence type="ECO:0000313" key="4">
    <source>
        <dbReference type="Proteomes" id="UP000694920"/>
    </source>
</evidence>
<dbReference type="PROSITE" id="PS50158">
    <property type="entry name" value="ZF_CCHC"/>
    <property type="match status" value="1"/>
</dbReference>
<feature type="region of interest" description="Disordered" evidence="2">
    <location>
        <begin position="358"/>
        <end position="411"/>
    </location>
</feature>
<dbReference type="Gene3D" id="4.10.60.10">
    <property type="entry name" value="Zinc finger, CCHC-type"/>
    <property type="match status" value="1"/>
</dbReference>
<keyword evidence="1" id="KW-0862">Zinc</keyword>
<accession>A0AAJ7RKJ9</accession>
<dbReference type="InterPro" id="IPR036875">
    <property type="entry name" value="Znf_CCHC_sf"/>
</dbReference>
<keyword evidence="4" id="KW-1185">Reference proteome</keyword>
<feature type="compositionally biased region" description="Basic and acidic residues" evidence="2">
    <location>
        <begin position="391"/>
        <end position="407"/>
    </location>
</feature>
<name>A0AAJ7RKJ9_CEPCN</name>
<dbReference type="KEGG" id="ccin:112494619"/>
<evidence type="ECO:0000256" key="2">
    <source>
        <dbReference type="SAM" id="MobiDB-lite"/>
    </source>
</evidence>
<proteinExistence type="predicted"/>
<dbReference type="GO" id="GO:0008270">
    <property type="term" value="F:zinc ion binding"/>
    <property type="evidence" value="ECO:0007669"/>
    <property type="project" value="UniProtKB-KW"/>
</dbReference>
<dbReference type="GeneID" id="112494619"/>
<gene>
    <name evidence="5" type="primary">LOC112494619</name>
</gene>
<protein>
    <submittedName>
        <fullName evidence="5">Uncharacterized protein LOC112494619</fullName>
    </submittedName>
</protein>
<dbReference type="AlphaFoldDB" id="A0AAJ7RKJ9"/>
<dbReference type="InterPro" id="IPR005162">
    <property type="entry name" value="Retrotrans_gag_dom"/>
</dbReference>
<dbReference type="InterPro" id="IPR001878">
    <property type="entry name" value="Znf_CCHC"/>
</dbReference>
<organism evidence="4 5">
    <name type="scientific">Cephus cinctus</name>
    <name type="common">Wheat stem sawfly</name>
    <dbReference type="NCBI Taxonomy" id="211228"/>
    <lineage>
        <taxon>Eukaryota</taxon>
        <taxon>Metazoa</taxon>
        <taxon>Ecdysozoa</taxon>
        <taxon>Arthropoda</taxon>
        <taxon>Hexapoda</taxon>
        <taxon>Insecta</taxon>
        <taxon>Pterygota</taxon>
        <taxon>Neoptera</taxon>
        <taxon>Endopterygota</taxon>
        <taxon>Hymenoptera</taxon>
        <taxon>Cephoidea</taxon>
        <taxon>Cephidae</taxon>
        <taxon>Cephus</taxon>
    </lineage>
</organism>
<dbReference type="PANTHER" id="PTHR33194">
    <property type="entry name" value="ZINC KNUCKLE DOMAINCONTAINING PROTEIN"/>
    <property type="match status" value="1"/>
</dbReference>